<evidence type="ECO:0000313" key="7">
    <source>
        <dbReference type="Proteomes" id="UP000288216"/>
    </source>
</evidence>
<reference evidence="6 7" key="1">
    <citation type="journal article" date="2018" name="Nat. Ecol. Evol.">
        <title>Shark genomes provide insights into elasmobranch evolution and the origin of vertebrates.</title>
        <authorList>
            <person name="Hara Y"/>
            <person name="Yamaguchi K"/>
            <person name="Onimaru K"/>
            <person name="Kadota M"/>
            <person name="Koyanagi M"/>
            <person name="Keeley SD"/>
            <person name="Tatsumi K"/>
            <person name="Tanaka K"/>
            <person name="Motone F"/>
            <person name="Kageyama Y"/>
            <person name="Nozu R"/>
            <person name="Adachi N"/>
            <person name="Nishimura O"/>
            <person name="Nakagawa R"/>
            <person name="Tanegashima C"/>
            <person name="Kiyatake I"/>
            <person name="Matsumoto R"/>
            <person name="Murakumo K"/>
            <person name="Nishida K"/>
            <person name="Terakita A"/>
            <person name="Kuratani S"/>
            <person name="Sato K"/>
            <person name="Hyodo S Kuraku.S."/>
        </authorList>
    </citation>
    <scope>NUCLEOTIDE SEQUENCE [LARGE SCALE GENOMIC DNA]</scope>
</reference>
<dbReference type="GO" id="GO:0005886">
    <property type="term" value="C:plasma membrane"/>
    <property type="evidence" value="ECO:0007669"/>
    <property type="project" value="TreeGrafter"/>
</dbReference>
<dbReference type="InterPro" id="IPR037104">
    <property type="entry name" value="Annexin_sf"/>
</dbReference>
<dbReference type="AlphaFoldDB" id="A0A401QLD8"/>
<dbReference type="Pfam" id="PF00191">
    <property type="entry name" value="Annexin"/>
    <property type="match status" value="1"/>
</dbReference>
<dbReference type="GO" id="GO:0005544">
    <property type="term" value="F:calcium-dependent phospholipid binding"/>
    <property type="evidence" value="ECO:0007669"/>
    <property type="project" value="UniProtKB-KW"/>
</dbReference>
<evidence type="ECO:0000256" key="1">
    <source>
        <dbReference type="ARBA" id="ARBA00007831"/>
    </source>
</evidence>
<dbReference type="PANTHER" id="PTHR10502:SF239">
    <property type="entry name" value="ANNEXIN A7"/>
    <property type="match status" value="1"/>
</dbReference>
<name>A0A401QLD8_SCYTO</name>
<evidence type="ECO:0000313" key="6">
    <source>
        <dbReference type="EMBL" id="GCB86186.1"/>
    </source>
</evidence>
<dbReference type="GO" id="GO:0005509">
    <property type="term" value="F:calcium ion binding"/>
    <property type="evidence" value="ECO:0007669"/>
    <property type="project" value="InterPro"/>
</dbReference>
<sequence length="94" mass="10455">MQKATADAERLFRAGEGKLGTDESTFNMILATRSFPQLKATIHEYGRVNAVLYNSGDKPPSVSIGKEKEQLELTRARRFNRAFDRPVNADVSAP</sequence>
<keyword evidence="2" id="KW-0677">Repeat</keyword>
<keyword evidence="5" id="KW-0111">Calcium/phospholipid-binding</keyword>
<dbReference type="Proteomes" id="UP000288216">
    <property type="component" value="Unassembled WGS sequence"/>
</dbReference>
<dbReference type="InterPro" id="IPR018502">
    <property type="entry name" value="Annexin_repeat"/>
</dbReference>
<keyword evidence="7" id="KW-1185">Reference proteome</keyword>
<accession>A0A401QLD8</accession>
<evidence type="ECO:0000256" key="4">
    <source>
        <dbReference type="ARBA" id="ARBA00023216"/>
    </source>
</evidence>
<dbReference type="GO" id="GO:0001786">
    <property type="term" value="F:phosphatidylserine binding"/>
    <property type="evidence" value="ECO:0007669"/>
    <property type="project" value="TreeGrafter"/>
</dbReference>
<organism evidence="6 7">
    <name type="scientific">Scyliorhinus torazame</name>
    <name type="common">Cloudy catshark</name>
    <name type="synonym">Catulus torazame</name>
    <dbReference type="NCBI Taxonomy" id="75743"/>
    <lineage>
        <taxon>Eukaryota</taxon>
        <taxon>Metazoa</taxon>
        <taxon>Chordata</taxon>
        <taxon>Craniata</taxon>
        <taxon>Vertebrata</taxon>
        <taxon>Chondrichthyes</taxon>
        <taxon>Elasmobranchii</taxon>
        <taxon>Galeomorphii</taxon>
        <taxon>Galeoidea</taxon>
        <taxon>Carcharhiniformes</taxon>
        <taxon>Scyliorhinidae</taxon>
        <taxon>Scyliorhinus</taxon>
    </lineage>
</organism>
<dbReference type="GO" id="GO:0005737">
    <property type="term" value="C:cytoplasm"/>
    <property type="evidence" value="ECO:0007669"/>
    <property type="project" value="TreeGrafter"/>
</dbReference>
<keyword evidence="3" id="KW-0106">Calcium</keyword>
<evidence type="ECO:0000256" key="2">
    <source>
        <dbReference type="ARBA" id="ARBA00022737"/>
    </source>
</evidence>
<dbReference type="STRING" id="75743.A0A401QLD8"/>
<keyword evidence="4" id="KW-0041">Annexin</keyword>
<dbReference type="EMBL" id="BFAA01251436">
    <property type="protein sequence ID" value="GCB86186.1"/>
    <property type="molecule type" value="Genomic_DNA"/>
</dbReference>
<evidence type="ECO:0000256" key="5">
    <source>
        <dbReference type="ARBA" id="ARBA00023302"/>
    </source>
</evidence>
<evidence type="ECO:0000256" key="3">
    <source>
        <dbReference type="ARBA" id="ARBA00022837"/>
    </source>
</evidence>
<dbReference type="GO" id="GO:0005634">
    <property type="term" value="C:nucleus"/>
    <property type="evidence" value="ECO:0007669"/>
    <property type="project" value="TreeGrafter"/>
</dbReference>
<dbReference type="SUPFAM" id="SSF47874">
    <property type="entry name" value="Annexin"/>
    <property type="match status" value="1"/>
</dbReference>
<proteinExistence type="inferred from homology"/>
<protein>
    <submittedName>
        <fullName evidence="6">Uncharacterized protein</fullName>
    </submittedName>
</protein>
<comment type="similarity">
    <text evidence="1">Belongs to the annexin family.</text>
</comment>
<dbReference type="GO" id="GO:0012506">
    <property type="term" value="C:vesicle membrane"/>
    <property type="evidence" value="ECO:0007669"/>
    <property type="project" value="TreeGrafter"/>
</dbReference>
<dbReference type="Gene3D" id="1.10.220.10">
    <property type="entry name" value="Annexin"/>
    <property type="match status" value="1"/>
</dbReference>
<comment type="caution">
    <text evidence="6">The sequence shown here is derived from an EMBL/GenBank/DDBJ whole genome shotgun (WGS) entry which is preliminary data.</text>
</comment>
<dbReference type="OrthoDB" id="37886at2759"/>
<dbReference type="PANTHER" id="PTHR10502">
    <property type="entry name" value="ANNEXIN"/>
    <property type="match status" value="1"/>
</dbReference>
<gene>
    <name evidence="6" type="ORF">scyTo_0026859</name>
</gene>